<dbReference type="EMBL" id="BART01006291">
    <property type="protein sequence ID" value="GAG60839.1"/>
    <property type="molecule type" value="Genomic_DNA"/>
</dbReference>
<sequence length="308" mass="33685">KIGRIFSEGAAKWVAFFVSGKSEDAGQYPSIYMLDVADGSVVERIVLDAAASGVGGVPSGQPTVVDSDGNGYLDRIYIGTDKGLLYKVNIPDNPDAVDYGISHCVINLDFTDEASRTVDVDQQYHPIYGSPVVMIDNQISPEGLIDYDLKIFFGTGDSPYYDENINMAETQYHFFAYRDQSPKGECDQSAVSLEWLFELPPGHRIFASAFAAAGQIYFGTSTAETEDPCESVGGGYGLGKIFAFGMDGTQAFEQTVGNIIVAPLVQDEHLYIKTQSLGLQSFGDGEYNNKVRMGGFADFDIKYWREVF</sequence>
<organism evidence="1">
    <name type="scientific">marine sediment metagenome</name>
    <dbReference type="NCBI Taxonomy" id="412755"/>
    <lineage>
        <taxon>unclassified sequences</taxon>
        <taxon>metagenomes</taxon>
        <taxon>ecological metagenomes</taxon>
    </lineage>
</organism>
<feature type="non-terminal residue" evidence="1">
    <location>
        <position position="1"/>
    </location>
</feature>
<name>X0YVQ9_9ZZZZ</name>
<dbReference type="AlphaFoldDB" id="X0YVQ9"/>
<gene>
    <name evidence="1" type="ORF">S01H4_14341</name>
</gene>
<accession>X0YVQ9</accession>
<dbReference type="InterPro" id="IPR011047">
    <property type="entry name" value="Quinoprotein_ADH-like_sf"/>
</dbReference>
<dbReference type="SUPFAM" id="SSF50998">
    <property type="entry name" value="Quinoprotein alcohol dehydrogenase-like"/>
    <property type="match status" value="1"/>
</dbReference>
<protein>
    <recommendedName>
        <fullName evidence="2">PilC beta-propeller domain-containing protein</fullName>
    </recommendedName>
</protein>
<comment type="caution">
    <text evidence="1">The sequence shown here is derived from an EMBL/GenBank/DDBJ whole genome shotgun (WGS) entry which is preliminary data.</text>
</comment>
<proteinExistence type="predicted"/>
<reference evidence="1" key="1">
    <citation type="journal article" date="2014" name="Front. Microbiol.">
        <title>High frequency of phylogenetically diverse reductive dehalogenase-homologous genes in deep subseafloor sedimentary metagenomes.</title>
        <authorList>
            <person name="Kawai M."/>
            <person name="Futagami T."/>
            <person name="Toyoda A."/>
            <person name="Takaki Y."/>
            <person name="Nishi S."/>
            <person name="Hori S."/>
            <person name="Arai W."/>
            <person name="Tsubouchi T."/>
            <person name="Morono Y."/>
            <person name="Uchiyama I."/>
            <person name="Ito T."/>
            <person name="Fujiyama A."/>
            <person name="Inagaki F."/>
            <person name="Takami H."/>
        </authorList>
    </citation>
    <scope>NUCLEOTIDE SEQUENCE</scope>
    <source>
        <strain evidence="1">Expedition CK06-06</strain>
    </source>
</reference>
<evidence type="ECO:0008006" key="2">
    <source>
        <dbReference type="Google" id="ProtNLM"/>
    </source>
</evidence>
<evidence type="ECO:0000313" key="1">
    <source>
        <dbReference type="EMBL" id="GAG60839.1"/>
    </source>
</evidence>